<gene>
    <name evidence="2" type="ORF">HLY00_6003</name>
</gene>
<evidence type="ECO:0000313" key="2">
    <source>
        <dbReference type="EMBL" id="NVN50952.1"/>
    </source>
</evidence>
<comment type="caution">
    <text evidence="2">The sequence shown here is derived from an EMBL/GenBank/DDBJ whole genome shotgun (WGS) entry which is preliminary data.</text>
</comment>
<organism evidence="2 3">
    <name type="scientific">Mycolicibacterium hippocampi</name>
    <dbReference type="NCBI Taxonomy" id="659824"/>
    <lineage>
        <taxon>Bacteria</taxon>
        <taxon>Bacillati</taxon>
        <taxon>Actinomycetota</taxon>
        <taxon>Actinomycetes</taxon>
        <taxon>Mycobacteriales</taxon>
        <taxon>Mycobacteriaceae</taxon>
        <taxon>Mycolicibacterium</taxon>
    </lineage>
</organism>
<evidence type="ECO:0000256" key="1">
    <source>
        <dbReference type="SAM" id="MobiDB-lite"/>
    </source>
</evidence>
<dbReference type="EMBL" id="JABFYL010000027">
    <property type="protein sequence ID" value="NVN50952.1"/>
    <property type="molecule type" value="Genomic_DNA"/>
</dbReference>
<proteinExistence type="predicted"/>
<feature type="compositionally biased region" description="Pro residues" evidence="1">
    <location>
        <begin position="39"/>
        <end position="50"/>
    </location>
</feature>
<accession>A0A850PKY4</accession>
<keyword evidence="3" id="KW-1185">Reference proteome</keyword>
<evidence type="ECO:0000313" key="3">
    <source>
        <dbReference type="Proteomes" id="UP000570517"/>
    </source>
</evidence>
<reference evidence="2 3" key="1">
    <citation type="submission" date="2020-05" db="EMBL/GenBank/DDBJ databases">
        <title>Draft genome sequence of Mycobacterium hippocampi DL, isolated from European seabass, Dicentrarchus labrax, reared in fish farms.</title>
        <authorList>
            <person name="Stathopoulou P."/>
            <person name="Asimakis E."/>
            <person name="Tzokas K."/>
            <person name="Batargias C."/>
            <person name="Tsiamis G."/>
        </authorList>
    </citation>
    <scope>NUCLEOTIDE SEQUENCE [LARGE SCALE GENOMIC DNA]</scope>
    <source>
        <strain evidence="2 3">DL</strain>
    </source>
</reference>
<name>A0A850PKY4_9MYCO</name>
<dbReference type="Proteomes" id="UP000570517">
    <property type="component" value="Unassembled WGS sequence"/>
</dbReference>
<protein>
    <submittedName>
        <fullName evidence="2">Uncharacterized protein</fullName>
    </submittedName>
</protein>
<sequence length="112" mass="11344">MCNSSFRRIASAPVADVVHGATALEEPGPVPIPMIAEVPVPPATPVPAAPPLGDAQPGPPLLPASLPVPQDLVCGEPHGRPNTGSRTALRGRRSDGRSVAGKGDDPVVAVRN</sequence>
<feature type="region of interest" description="Disordered" evidence="1">
    <location>
        <begin position="39"/>
        <end position="112"/>
    </location>
</feature>
<dbReference type="AlphaFoldDB" id="A0A850PKY4"/>